<accession>A0ABX9Q3R7</accession>
<dbReference type="EMBL" id="RAWI01001042">
    <property type="protein sequence ID" value="RKH82118.1"/>
    <property type="molecule type" value="Genomic_DNA"/>
</dbReference>
<proteinExistence type="predicted"/>
<comment type="caution">
    <text evidence="1">The sequence shown here is derived from an EMBL/GenBank/DDBJ whole genome shotgun (WGS) entry which is preliminary data.</text>
</comment>
<keyword evidence="2" id="KW-1185">Reference proteome</keyword>
<reference evidence="1 2" key="1">
    <citation type="submission" date="2018-09" db="EMBL/GenBank/DDBJ databases">
        <authorList>
            <person name="Livingstone P.G."/>
            <person name="Whitworth D.E."/>
        </authorList>
    </citation>
    <scope>NUCLEOTIDE SEQUENCE [LARGE SCALE GENOMIC DNA]</scope>
    <source>
        <strain evidence="1 2">CA031B</strain>
    </source>
</reference>
<evidence type="ECO:0000313" key="1">
    <source>
        <dbReference type="EMBL" id="RKH82118.1"/>
    </source>
</evidence>
<gene>
    <name evidence="1" type="ORF">D7Y13_42990</name>
</gene>
<evidence type="ECO:0000313" key="2">
    <source>
        <dbReference type="Proteomes" id="UP000278907"/>
    </source>
</evidence>
<name>A0ABX9Q3R7_9BACT</name>
<organism evidence="1 2">
    <name type="scientific">Corallococcus praedator</name>
    <dbReference type="NCBI Taxonomy" id="2316724"/>
    <lineage>
        <taxon>Bacteria</taxon>
        <taxon>Pseudomonadati</taxon>
        <taxon>Myxococcota</taxon>
        <taxon>Myxococcia</taxon>
        <taxon>Myxococcales</taxon>
        <taxon>Cystobacterineae</taxon>
        <taxon>Myxococcaceae</taxon>
        <taxon>Corallococcus</taxon>
    </lineage>
</organism>
<dbReference type="Proteomes" id="UP000278907">
    <property type="component" value="Unassembled WGS sequence"/>
</dbReference>
<dbReference type="RefSeq" id="WP_158626229.1">
    <property type="nucleotide sequence ID" value="NZ_RAWI01001042.1"/>
</dbReference>
<feature type="non-terminal residue" evidence="1">
    <location>
        <position position="147"/>
    </location>
</feature>
<feature type="non-terminal residue" evidence="1">
    <location>
        <position position="1"/>
    </location>
</feature>
<protein>
    <submittedName>
        <fullName evidence="1">Uncharacterized protein</fullName>
    </submittedName>
</protein>
<sequence length="147" mass="16972">KKATPAQYRQFQEQTLHELLPTFLEQTMMVCVMETKLTADQTKAVTTQLDGIFEKQLEVMRAKLEKDTGRPCSMMDLEADIQRQGLTIAVLRKMIGDRTMAEQYMMGKLDKAQPISRLELLAAYRERIPEFSEPAAVKWQQIQVSFK</sequence>